<feature type="active site" description="Schiff-base intermediate with acetaldehyde" evidence="7">
    <location>
        <position position="160"/>
    </location>
</feature>
<proteinExistence type="inferred from homology"/>
<dbReference type="GO" id="GO:0004139">
    <property type="term" value="F:deoxyribose-phosphate aldolase activity"/>
    <property type="evidence" value="ECO:0007669"/>
    <property type="project" value="UniProtKB-UniRule"/>
</dbReference>
<dbReference type="PANTHER" id="PTHR10889:SF1">
    <property type="entry name" value="DEOXYRIBOSE-PHOSPHATE ALDOLASE"/>
    <property type="match status" value="1"/>
</dbReference>
<feature type="active site" description="Proton donor/acceptor" evidence="7">
    <location>
        <position position="94"/>
    </location>
</feature>
<dbReference type="CDD" id="cd00959">
    <property type="entry name" value="DeoC"/>
    <property type="match status" value="1"/>
</dbReference>
<dbReference type="GO" id="GO:0006018">
    <property type="term" value="P:2-deoxyribose 1-phosphate catabolic process"/>
    <property type="evidence" value="ECO:0007669"/>
    <property type="project" value="UniProtKB-UniRule"/>
</dbReference>
<dbReference type="EMBL" id="LYVF01000177">
    <property type="protein sequence ID" value="OAT80427.1"/>
    <property type="molecule type" value="Genomic_DNA"/>
</dbReference>
<dbReference type="RefSeq" id="WP_066669745.1">
    <property type="nucleotide sequence ID" value="NZ_LYVF01000177.1"/>
</dbReference>
<evidence type="ECO:0000256" key="7">
    <source>
        <dbReference type="HAMAP-Rule" id="MF_00114"/>
    </source>
</evidence>
<evidence type="ECO:0000256" key="4">
    <source>
        <dbReference type="ARBA" id="ARBA00023270"/>
    </source>
</evidence>
<dbReference type="EC" id="4.1.2.4" evidence="7"/>
<dbReference type="GO" id="GO:0016052">
    <property type="term" value="P:carbohydrate catabolic process"/>
    <property type="evidence" value="ECO:0007669"/>
    <property type="project" value="TreeGrafter"/>
</dbReference>
<keyword evidence="3 7" id="KW-0456">Lyase</keyword>
<keyword evidence="4 7" id="KW-0704">Schiff base</keyword>
<dbReference type="STRING" id="1838280.A6M21_00695"/>
<feature type="active site" description="Proton donor/acceptor" evidence="7">
    <location>
        <position position="189"/>
    </location>
</feature>
<sequence length="230" mass="23311">MDLSKRQLAAMIDHTLLKPTAGTEDIRRLCIEAVRDGFAAVCVNPVHVATAARFLTGSPVAVCTVTGFPLGANTPETKAQEARQAASAGAAEVDMVLNIGALKDGDDALVEADIRGVVAAIKAVKQDGLVKVILETGYLTEEEKVRACRLAGQAGAHFVKTSTGFGPAGATAADVALLRRSIPAAMGVKAAGGIRTIDQALAMIAAGATRLGTSSGVAIVDGISSTPPAP</sequence>
<evidence type="ECO:0000256" key="6">
    <source>
        <dbReference type="ARBA" id="ARBA00056337"/>
    </source>
</evidence>
<dbReference type="UniPathway" id="UPA00002">
    <property type="reaction ID" value="UER00468"/>
</dbReference>
<dbReference type="SMART" id="SM01133">
    <property type="entry name" value="DeoC"/>
    <property type="match status" value="1"/>
</dbReference>
<comment type="subcellular location">
    <subcellularLocation>
        <location evidence="7">Cytoplasm</location>
    </subcellularLocation>
</comment>
<dbReference type="Gene3D" id="3.20.20.70">
    <property type="entry name" value="Aldolase class I"/>
    <property type="match status" value="1"/>
</dbReference>
<dbReference type="PIRSF" id="PIRSF001357">
    <property type="entry name" value="DeoC"/>
    <property type="match status" value="1"/>
</dbReference>
<protein>
    <recommendedName>
        <fullName evidence="7">Deoxyribose-phosphate aldolase</fullName>
        <shortName evidence="7">DERA</shortName>
        <ecNumber evidence="7">4.1.2.4</ecNumber>
    </recommendedName>
    <alternativeName>
        <fullName evidence="7">2-deoxy-D-ribose 5-phosphate aldolase</fullName>
    </alternativeName>
    <alternativeName>
        <fullName evidence="7">Phosphodeoxyriboaldolase</fullName>
        <shortName evidence="7">Deoxyriboaldolase</shortName>
    </alternativeName>
</protein>
<dbReference type="AlphaFoldDB" id="A0A1B7LCE0"/>
<comment type="similarity">
    <text evidence="1 7">Belongs to the DeoC/FbaB aldolase family. DeoC type 1 subfamily.</text>
</comment>
<dbReference type="HAMAP" id="MF_00114">
    <property type="entry name" value="DeoC_type1"/>
    <property type="match status" value="1"/>
</dbReference>
<dbReference type="GO" id="GO:0009264">
    <property type="term" value="P:deoxyribonucleotide catabolic process"/>
    <property type="evidence" value="ECO:0007669"/>
    <property type="project" value="UniProtKB-UniRule"/>
</dbReference>
<evidence type="ECO:0000313" key="8">
    <source>
        <dbReference type="EMBL" id="OAT80427.1"/>
    </source>
</evidence>
<comment type="pathway">
    <text evidence="7">Carbohydrate degradation; 2-deoxy-D-ribose 1-phosphate degradation; D-glyceraldehyde 3-phosphate and acetaldehyde from 2-deoxy-alpha-D-ribose 1-phosphate: step 2/2.</text>
</comment>
<name>A0A1B7LCE0_9FIRM</name>
<dbReference type="InterPro" id="IPR002915">
    <property type="entry name" value="DeoC/FbaB/LacD_aldolase"/>
</dbReference>
<dbReference type="Pfam" id="PF01791">
    <property type="entry name" value="DeoC"/>
    <property type="match status" value="1"/>
</dbReference>
<dbReference type="InterPro" id="IPR011343">
    <property type="entry name" value="DeoC"/>
</dbReference>
<dbReference type="NCBIfam" id="TIGR00126">
    <property type="entry name" value="deoC"/>
    <property type="match status" value="1"/>
</dbReference>
<comment type="catalytic activity">
    <reaction evidence="5 7">
        <text>2-deoxy-D-ribose 5-phosphate = D-glyceraldehyde 3-phosphate + acetaldehyde</text>
        <dbReference type="Rhea" id="RHEA:12821"/>
        <dbReference type="ChEBI" id="CHEBI:15343"/>
        <dbReference type="ChEBI" id="CHEBI:59776"/>
        <dbReference type="ChEBI" id="CHEBI:62877"/>
        <dbReference type="EC" id="4.1.2.4"/>
    </reaction>
</comment>
<dbReference type="FunFam" id="3.20.20.70:FF:000044">
    <property type="entry name" value="Deoxyribose-phosphate aldolase"/>
    <property type="match status" value="1"/>
</dbReference>
<dbReference type="InterPro" id="IPR013785">
    <property type="entry name" value="Aldolase_TIM"/>
</dbReference>
<evidence type="ECO:0000313" key="9">
    <source>
        <dbReference type="Proteomes" id="UP000078532"/>
    </source>
</evidence>
<evidence type="ECO:0000256" key="5">
    <source>
        <dbReference type="ARBA" id="ARBA00048791"/>
    </source>
</evidence>
<comment type="function">
    <text evidence="6 7">Catalyzes a reversible aldol reaction between acetaldehyde and D-glyceraldehyde 3-phosphate to generate 2-deoxy-D-ribose 5-phosphate.</text>
</comment>
<dbReference type="InterPro" id="IPR028581">
    <property type="entry name" value="DeoC_typeI"/>
</dbReference>
<dbReference type="SUPFAM" id="SSF51569">
    <property type="entry name" value="Aldolase"/>
    <property type="match status" value="1"/>
</dbReference>
<evidence type="ECO:0000256" key="1">
    <source>
        <dbReference type="ARBA" id="ARBA00010936"/>
    </source>
</evidence>
<reference evidence="8 9" key="1">
    <citation type="submission" date="2016-04" db="EMBL/GenBank/DDBJ databases">
        <authorList>
            <person name="Evans L.H."/>
            <person name="Alamgir A."/>
            <person name="Owens N."/>
            <person name="Weber N.D."/>
            <person name="Virtaneva K."/>
            <person name="Barbian K."/>
            <person name="Babar A."/>
            <person name="Rosenke K."/>
        </authorList>
    </citation>
    <scope>NUCLEOTIDE SEQUENCE [LARGE SCALE GENOMIC DNA]</scope>
    <source>
        <strain evidence="8 9">LMa1</strain>
    </source>
</reference>
<comment type="caution">
    <text evidence="8">The sequence shown here is derived from an EMBL/GenBank/DDBJ whole genome shotgun (WGS) entry which is preliminary data.</text>
</comment>
<dbReference type="Proteomes" id="UP000078532">
    <property type="component" value="Unassembled WGS sequence"/>
</dbReference>
<dbReference type="GO" id="GO:0005737">
    <property type="term" value="C:cytoplasm"/>
    <property type="evidence" value="ECO:0007669"/>
    <property type="project" value="UniProtKB-SubCell"/>
</dbReference>
<keyword evidence="9" id="KW-1185">Reference proteome</keyword>
<dbReference type="PANTHER" id="PTHR10889">
    <property type="entry name" value="DEOXYRIBOSE-PHOSPHATE ALDOLASE"/>
    <property type="match status" value="1"/>
</dbReference>
<dbReference type="OrthoDB" id="9778711at2"/>
<accession>A0A1B7LCE0</accession>
<keyword evidence="2 7" id="KW-0963">Cytoplasm</keyword>
<evidence type="ECO:0000256" key="2">
    <source>
        <dbReference type="ARBA" id="ARBA00022490"/>
    </source>
</evidence>
<gene>
    <name evidence="7" type="primary">deoC</name>
    <name evidence="8" type="ORF">A6M21_00695</name>
</gene>
<evidence type="ECO:0000256" key="3">
    <source>
        <dbReference type="ARBA" id="ARBA00023239"/>
    </source>
</evidence>
<organism evidence="8 9">
    <name type="scientific">Desulfotomaculum copahuensis</name>
    <dbReference type="NCBI Taxonomy" id="1838280"/>
    <lineage>
        <taxon>Bacteria</taxon>
        <taxon>Bacillati</taxon>
        <taxon>Bacillota</taxon>
        <taxon>Clostridia</taxon>
        <taxon>Eubacteriales</taxon>
        <taxon>Desulfotomaculaceae</taxon>
        <taxon>Desulfotomaculum</taxon>
    </lineage>
</organism>